<name>A0AB39V1P9_9GAMM</name>
<accession>A0AB39V1P9</accession>
<dbReference type="InterPro" id="IPR004622">
    <property type="entry name" value="DNA_pol_HolB"/>
</dbReference>
<evidence type="ECO:0000256" key="1">
    <source>
        <dbReference type="ARBA" id="ARBA00012417"/>
    </source>
</evidence>
<sequence length="316" mass="35273">MEYPDYTPDRELPPWLAQAFVPVDSALRQNRAAHAWLVSGAEGLGRPWLYRYWAWRLLCETGAACGQCRACRLLAQGSHPDVLWVMPEDRPTISVDQLRQMARFVWETPQMGRAKLVILDPAEAMTLAAANALLKTLEEPPAYATLVLGTASPGTVLPTIRSRCAQMVVPVPDAAVVREWLAGQGDQAPSADVIEAGLALGLAPFELLADAEGRVRALKQLESDWQAWLAGKVTLTELATRWSGLDQGDTLEGLMRILYRQVAGGPVQDALQAVVAMAYERLAEIRRRFMEKRNLNPLLVWEHWLMQVRRDMKELK</sequence>
<dbReference type="RefSeq" id="WP_369602971.1">
    <property type="nucleotide sequence ID" value="NZ_CP154858.1"/>
</dbReference>
<dbReference type="InterPro" id="IPR050238">
    <property type="entry name" value="DNA_Rep/Repair_Clamp_Loader"/>
</dbReference>
<protein>
    <recommendedName>
        <fullName evidence="1">DNA-directed DNA polymerase</fullName>
        <ecNumber evidence="1">2.7.7.7</ecNumber>
    </recommendedName>
</protein>
<dbReference type="PANTHER" id="PTHR11669:SF8">
    <property type="entry name" value="DNA POLYMERASE III SUBUNIT DELTA"/>
    <property type="match status" value="1"/>
</dbReference>
<evidence type="ECO:0000256" key="3">
    <source>
        <dbReference type="ARBA" id="ARBA00049244"/>
    </source>
</evidence>
<keyword evidence="2" id="KW-0239">DNA-directed DNA polymerase</keyword>
<dbReference type="InterPro" id="IPR027417">
    <property type="entry name" value="P-loop_NTPase"/>
</dbReference>
<dbReference type="GO" id="GO:0009360">
    <property type="term" value="C:DNA polymerase III complex"/>
    <property type="evidence" value="ECO:0007669"/>
    <property type="project" value="TreeGrafter"/>
</dbReference>
<dbReference type="EC" id="2.7.7.7" evidence="1"/>
<dbReference type="EMBL" id="CP154858">
    <property type="protein sequence ID" value="XDT74000.1"/>
    <property type="molecule type" value="Genomic_DNA"/>
</dbReference>
<gene>
    <name evidence="4" type="primary">holB</name>
    <name evidence="4" type="ORF">AAIA72_04855</name>
</gene>
<reference evidence="4" key="1">
    <citation type="submission" date="2024-05" db="EMBL/GenBank/DDBJ databases">
        <title>Genome sequencing of novel strain.</title>
        <authorList>
            <person name="Ganbat D."/>
            <person name="Ganbat S."/>
            <person name="Lee S.-J."/>
        </authorList>
    </citation>
    <scope>NUCLEOTIDE SEQUENCE</scope>
    <source>
        <strain evidence="4">SMD15-11</strain>
    </source>
</reference>
<dbReference type="NCBIfam" id="TIGR00678">
    <property type="entry name" value="holB"/>
    <property type="match status" value="1"/>
</dbReference>
<organism evidence="4">
    <name type="scientific">Thermohahella caldifontis</name>
    <dbReference type="NCBI Taxonomy" id="3142973"/>
    <lineage>
        <taxon>Bacteria</taxon>
        <taxon>Pseudomonadati</taxon>
        <taxon>Pseudomonadota</taxon>
        <taxon>Gammaproteobacteria</taxon>
        <taxon>Oceanospirillales</taxon>
        <taxon>Hahellaceae</taxon>
        <taxon>Thermohahella</taxon>
    </lineage>
</organism>
<evidence type="ECO:0000313" key="4">
    <source>
        <dbReference type="EMBL" id="XDT74000.1"/>
    </source>
</evidence>
<dbReference type="GO" id="GO:0003887">
    <property type="term" value="F:DNA-directed DNA polymerase activity"/>
    <property type="evidence" value="ECO:0007669"/>
    <property type="project" value="UniProtKB-KW"/>
</dbReference>
<comment type="catalytic activity">
    <reaction evidence="3">
        <text>DNA(n) + a 2'-deoxyribonucleoside 5'-triphosphate = DNA(n+1) + diphosphate</text>
        <dbReference type="Rhea" id="RHEA:22508"/>
        <dbReference type="Rhea" id="RHEA-COMP:17339"/>
        <dbReference type="Rhea" id="RHEA-COMP:17340"/>
        <dbReference type="ChEBI" id="CHEBI:33019"/>
        <dbReference type="ChEBI" id="CHEBI:61560"/>
        <dbReference type="ChEBI" id="CHEBI:173112"/>
        <dbReference type="EC" id="2.7.7.7"/>
    </reaction>
</comment>
<dbReference type="GO" id="GO:0006261">
    <property type="term" value="P:DNA-templated DNA replication"/>
    <property type="evidence" value="ECO:0007669"/>
    <property type="project" value="TreeGrafter"/>
</dbReference>
<evidence type="ECO:0000256" key="2">
    <source>
        <dbReference type="ARBA" id="ARBA00022932"/>
    </source>
</evidence>
<dbReference type="SUPFAM" id="SSF52540">
    <property type="entry name" value="P-loop containing nucleoside triphosphate hydrolases"/>
    <property type="match status" value="1"/>
</dbReference>
<dbReference type="GO" id="GO:0008408">
    <property type="term" value="F:3'-5' exonuclease activity"/>
    <property type="evidence" value="ECO:0007669"/>
    <property type="project" value="InterPro"/>
</dbReference>
<dbReference type="KEGG" id="tcd:AAIA72_04855"/>
<dbReference type="Gene3D" id="3.40.50.300">
    <property type="entry name" value="P-loop containing nucleotide triphosphate hydrolases"/>
    <property type="match status" value="1"/>
</dbReference>
<dbReference type="AlphaFoldDB" id="A0AB39V1P9"/>
<keyword evidence="4" id="KW-0548">Nucleotidyltransferase</keyword>
<keyword evidence="4" id="KW-0808">Transferase</keyword>
<dbReference type="Pfam" id="PF13177">
    <property type="entry name" value="DNA_pol3_delta2"/>
    <property type="match status" value="1"/>
</dbReference>
<dbReference type="PANTHER" id="PTHR11669">
    <property type="entry name" value="REPLICATION FACTOR C / DNA POLYMERASE III GAMMA-TAU SUBUNIT"/>
    <property type="match status" value="1"/>
</dbReference>
<proteinExistence type="predicted"/>